<proteinExistence type="predicted"/>
<evidence type="ECO:0000256" key="1">
    <source>
        <dbReference type="SAM" id="SignalP"/>
    </source>
</evidence>
<dbReference type="Proteomes" id="UP000294963">
    <property type="component" value="Unassembled WGS sequence"/>
</dbReference>
<keyword evidence="3" id="KW-1185">Reference proteome</keyword>
<sequence>MKKIFASLILCASAIQVHAAEGQKFTLPDNRTAVISQGDLESASIGSYSIAIYKDAELMDLVAGAVFARDGSVFMDNGQPRIEFQDLNGDGNKELIVSKLTAGSGHYLEVDVLSLEGEQVKLIAQENGEKPAEILKKLKKKLTAKKI</sequence>
<dbReference type="EMBL" id="SLVJ01000016">
    <property type="protein sequence ID" value="TCM65070.1"/>
    <property type="molecule type" value="Genomic_DNA"/>
</dbReference>
<dbReference type="InterPro" id="IPR038643">
    <property type="entry name" value="PliI_sf"/>
</dbReference>
<evidence type="ECO:0000313" key="2">
    <source>
        <dbReference type="EMBL" id="TCM65070.1"/>
    </source>
</evidence>
<feature type="signal peptide" evidence="1">
    <location>
        <begin position="1"/>
        <end position="19"/>
    </location>
</feature>
<feature type="chain" id="PRO_5020827554" evidence="1">
    <location>
        <begin position="20"/>
        <end position="147"/>
    </location>
</feature>
<dbReference type="CDD" id="cd09632">
    <property type="entry name" value="PliI_like"/>
    <property type="match status" value="1"/>
</dbReference>
<name>A0A4R1XRX8_ACICA</name>
<evidence type="ECO:0000313" key="3">
    <source>
        <dbReference type="Proteomes" id="UP000294963"/>
    </source>
</evidence>
<reference evidence="2 3" key="1">
    <citation type="submission" date="2019-03" db="EMBL/GenBank/DDBJ databases">
        <title>Genomic analyses of the natural microbiome of Caenorhabditis elegans.</title>
        <authorList>
            <person name="Samuel B."/>
        </authorList>
    </citation>
    <scope>NUCLEOTIDE SEQUENCE [LARGE SCALE GENOMIC DNA]</scope>
    <source>
        <strain evidence="2 3">JUb89</strain>
    </source>
</reference>
<protein>
    <submittedName>
        <fullName evidence="2">PliI/PliC-like inhibitor of I-type lysozyme</fullName>
    </submittedName>
</protein>
<dbReference type="AlphaFoldDB" id="A0A4R1XRX8"/>
<organism evidence="2 3">
    <name type="scientific">Acinetobacter calcoaceticus</name>
    <dbReference type="NCBI Taxonomy" id="471"/>
    <lineage>
        <taxon>Bacteria</taxon>
        <taxon>Pseudomonadati</taxon>
        <taxon>Pseudomonadota</taxon>
        <taxon>Gammaproteobacteria</taxon>
        <taxon>Moraxellales</taxon>
        <taxon>Moraxellaceae</taxon>
        <taxon>Acinetobacter</taxon>
        <taxon>Acinetobacter calcoaceticus/baumannii complex</taxon>
    </lineage>
</organism>
<keyword evidence="1" id="KW-0732">Signal</keyword>
<dbReference type="OrthoDB" id="8455654at2"/>
<accession>A0A4R1XRX8</accession>
<comment type="caution">
    <text evidence="2">The sequence shown here is derived from an EMBL/GenBank/DDBJ whole genome shotgun (WGS) entry which is preliminary data.</text>
</comment>
<gene>
    <name evidence="2" type="ORF">EC844_11633</name>
</gene>
<dbReference type="Gene3D" id="2.40.128.460">
    <property type="entry name" value="Periplasmic lysozyme inhibitor of I-type lysozyme"/>
    <property type="match status" value="1"/>
</dbReference>
<dbReference type="Pfam" id="PF16743">
    <property type="entry name" value="PliI"/>
    <property type="match status" value="1"/>
</dbReference>
<dbReference type="InterPro" id="IPR031948">
    <property type="entry name" value="PliI"/>
</dbReference>